<protein>
    <recommendedName>
        <fullName evidence="3">Universal stress protein</fullName>
    </recommendedName>
</protein>
<dbReference type="RefSeq" id="WP_144331573.1">
    <property type="nucleotide sequence ID" value="NZ_VLPL01000001.1"/>
</dbReference>
<dbReference type="AlphaFoldDB" id="A0A556N7C9"/>
<dbReference type="OrthoDB" id="893860at2"/>
<name>A0A556N7C9_9FLAO</name>
<evidence type="ECO:0000313" key="1">
    <source>
        <dbReference type="EMBL" id="TSJ48038.1"/>
    </source>
</evidence>
<comment type="caution">
    <text evidence="1">The sequence shown here is derived from an EMBL/GenBank/DDBJ whole genome shotgun (WGS) entry which is preliminary data.</text>
</comment>
<organism evidence="1 2">
    <name type="scientific">Fluviicola chungangensis</name>
    <dbReference type="NCBI Taxonomy" id="2597671"/>
    <lineage>
        <taxon>Bacteria</taxon>
        <taxon>Pseudomonadati</taxon>
        <taxon>Bacteroidota</taxon>
        <taxon>Flavobacteriia</taxon>
        <taxon>Flavobacteriales</taxon>
        <taxon>Crocinitomicaceae</taxon>
        <taxon>Fluviicola</taxon>
    </lineage>
</organism>
<dbReference type="Proteomes" id="UP000316008">
    <property type="component" value="Unassembled WGS sequence"/>
</dbReference>
<keyword evidence="2" id="KW-1185">Reference proteome</keyword>
<sequence>MGTTILIPTDFKESSLEPLKALLQFQTEDSINVLLVHGIYLSNSVSDLLFFDQSDLKIEMAGKEFLKKLYDLEKELGPKVASIQIVFFSGFTQSSFEQFTETNKIDRIIIPYELRFDWSHKKSMDVIPFLHKSKIKKQLIAWDTNQYSNKSNKTYITALT</sequence>
<dbReference type="EMBL" id="VLPL01000001">
    <property type="protein sequence ID" value="TSJ48038.1"/>
    <property type="molecule type" value="Genomic_DNA"/>
</dbReference>
<reference evidence="1 2" key="1">
    <citation type="submission" date="2019-07" db="EMBL/GenBank/DDBJ databases">
        <authorList>
            <person name="Huq M.A."/>
        </authorList>
    </citation>
    <scope>NUCLEOTIDE SEQUENCE [LARGE SCALE GENOMIC DNA]</scope>
    <source>
        <strain evidence="1 2">MAH-3</strain>
    </source>
</reference>
<evidence type="ECO:0008006" key="3">
    <source>
        <dbReference type="Google" id="ProtNLM"/>
    </source>
</evidence>
<evidence type="ECO:0000313" key="2">
    <source>
        <dbReference type="Proteomes" id="UP000316008"/>
    </source>
</evidence>
<accession>A0A556N7C9</accession>
<proteinExistence type="predicted"/>
<gene>
    <name evidence="1" type="ORF">FO442_02590</name>
</gene>